<proteinExistence type="predicted"/>
<dbReference type="Proteomes" id="UP001230649">
    <property type="component" value="Unassembled WGS sequence"/>
</dbReference>
<evidence type="ECO:0000313" key="2">
    <source>
        <dbReference type="Proteomes" id="UP001230649"/>
    </source>
</evidence>
<keyword evidence="2" id="KW-1185">Reference proteome</keyword>
<name>A0ACC2WEQ2_9TREE</name>
<comment type="caution">
    <text evidence="1">The sequence shown here is derived from an EMBL/GenBank/DDBJ whole genome shotgun (WGS) entry which is preliminary data.</text>
</comment>
<protein>
    <submittedName>
        <fullName evidence="1">Uncharacterized protein</fullName>
    </submittedName>
</protein>
<gene>
    <name evidence="1" type="ORF">QFC20_003133</name>
</gene>
<evidence type="ECO:0000313" key="1">
    <source>
        <dbReference type="EMBL" id="KAJ9109933.1"/>
    </source>
</evidence>
<sequence>MAIDQQPPVPQAVLPAGFIRGFATASYQIEGAHDVDGRFPSVWDDLCRIPGSIKDGTSGDDAIDSYHLYEQDIDLLEAYGASHYRFSISWSRVIPLGGRSDPVNEKGIDYYNRLIDGLLARGIQPCVTIFHWDLPSELEKRYGGWTCQDEVTLDFERYSKLLFDRFGDRVKLISHSLILAHAMAVDLYRREYKDEQKGVIGVTLNSDWCEPIDDSEEAKWCASRRLDQALGWYADPIYRGHYPETIVKEAGSRLPKFTDEQWKLIKGSSDFFGLNSYTTTVATGKRNGLDLDGGVETVQHDKNGKLIGNPAQCDWLKDVPWGFRKLLRHINERYLKRYPGMELIVTEQGFCVQNEHEMSIQEACNDTQRETYYRGYLNEVVGAIQEDGIPVAGYFAWSLADNMEWLEGYIPRFGVTAVDRANGNKRYPKKSSAFLKRFFDSAVKA</sequence>
<accession>A0ACC2WEQ2</accession>
<reference evidence="1" key="1">
    <citation type="submission" date="2023-04" db="EMBL/GenBank/DDBJ databases">
        <title>Draft Genome sequencing of Naganishia species isolated from polar environments using Oxford Nanopore Technology.</title>
        <authorList>
            <person name="Leo P."/>
            <person name="Venkateswaran K."/>
        </authorList>
    </citation>
    <scope>NUCLEOTIDE SEQUENCE</scope>
    <source>
        <strain evidence="1">MNA-CCFEE 5262</strain>
    </source>
</reference>
<organism evidence="1 2">
    <name type="scientific">Naganishia adeliensis</name>
    <dbReference type="NCBI Taxonomy" id="92952"/>
    <lineage>
        <taxon>Eukaryota</taxon>
        <taxon>Fungi</taxon>
        <taxon>Dikarya</taxon>
        <taxon>Basidiomycota</taxon>
        <taxon>Agaricomycotina</taxon>
        <taxon>Tremellomycetes</taxon>
        <taxon>Filobasidiales</taxon>
        <taxon>Filobasidiaceae</taxon>
        <taxon>Naganishia</taxon>
    </lineage>
</organism>
<dbReference type="EMBL" id="JASBWS010000027">
    <property type="protein sequence ID" value="KAJ9109933.1"/>
    <property type="molecule type" value="Genomic_DNA"/>
</dbReference>